<dbReference type="SUPFAM" id="SSF81296">
    <property type="entry name" value="E set domains"/>
    <property type="match status" value="1"/>
</dbReference>
<dbReference type="EMBL" id="JABMIG020000160">
    <property type="protein sequence ID" value="KAL3788196.1"/>
    <property type="molecule type" value="Genomic_DNA"/>
</dbReference>
<keyword evidence="1 7" id="KW-0813">Transport</keyword>
<dbReference type="SUPFAM" id="SSF81324">
    <property type="entry name" value="Voltage-gated potassium channels"/>
    <property type="match status" value="1"/>
</dbReference>
<comment type="caution">
    <text evidence="10">The sequence shown here is derived from an EMBL/GenBank/DDBJ whole genome shotgun (WGS) entry which is preliminary data.</text>
</comment>
<evidence type="ECO:0000256" key="6">
    <source>
        <dbReference type="ARBA" id="ARBA00023303"/>
    </source>
</evidence>
<gene>
    <name evidence="10" type="ORF">HJC23_004663</name>
</gene>
<feature type="compositionally biased region" description="Polar residues" evidence="8">
    <location>
        <begin position="548"/>
        <end position="567"/>
    </location>
</feature>
<evidence type="ECO:0000256" key="8">
    <source>
        <dbReference type="SAM" id="MobiDB-lite"/>
    </source>
</evidence>
<evidence type="ECO:0000256" key="1">
    <source>
        <dbReference type="ARBA" id="ARBA00022448"/>
    </source>
</evidence>
<dbReference type="Gene3D" id="1.10.287.70">
    <property type="match status" value="1"/>
</dbReference>
<keyword evidence="5 7" id="KW-0406">Ion transport</keyword>
<feature type="compositionally biased region" description="Low complexity" evidence="8">
    <location>
        <begin position="111"/>
        <end position="120"/>
    </location>
</feature>
<feature type="region of interest" description="Disordered" evidence="8">
    <location>
        <begin position="88"/>
        <end position="128"/>
    </location>
</feature>
<feature type="transmembrane region" description="Helical" evidence="9">
    <location>
        <begin position="353"/>
        <end position="374"/>
    </location>
</feature>
<evidence type="ECO:0000256" key="3">
    <source>
        <dbReference type="ARBA" id="ARBA00022882"/>
    </source>
</evidence>
<dbReference type="GO" id="GO:0034220">
    <property type="term" value="P:monoatomic ion transmembrane transport"/>
    <property type="evidence" value="ECO:0007669"/>
    <property type="project" value="UniProtKB-KW"/>
</dbReference>
<keyword evidence="4 7" id="KW-0630">Potassium</keyword>
<keyword evidence="11" id="KW-1185">Reference proteome</keyword>
<feature type="transmembrane region" description="Helical" evidence="9">
    <location>
        <begin position="273"/>
        <end position="296"/>
    </location>
</feature>
<dbReference type="AlphaFoldDB" id="A0ABD3PLI4"/>
<keyword evidence="3 7" id="KW-0851">Voltage-gated channel</keyword>
<keyword evidence="9" id="KW-0472">Membrane</keyword>
<evidence type="ECO:0000256" key="9">
    <source>
        <dbReference type="SAM" id="Phobius"/>
    </source>
</evidence>
<accession>A0ABD3PLI4</accession>
<dbReference type="InterPro" id="IPR014756">
    <property type="entry name" value="Ig_E-set"/>
</dbReference>
<sequence length="767" mass="86607">MLGSDNGSIVYLEEGIDQTVSDKDSNERGYVVRHPDEPKETKHWSLHDSCSSERDDQFLRSIQQTFSEDYTLVQSFNTESIEDTFLLRTETLPPPQATTPRRRERRKKSVSDSSVFATSSGRSRNHVKRLNDGALATFHGRTAATVATSRLPPVASTGESETYVTDSVGFTPIHKQGSYDHDIPQSVASVEAPSNEEQTWRDCLLSQLYRLSDRSSIFSPIRRYSQRSASTISVMDNQVFVPPPQDLTFMGAVGNTLRGHGVDFVIWVNQSSFFTVLILFLTTYYALVFTFAGILVQMEKRTDGRCALDAEQIWTTSQEYELAFELSWNTFTTVGYGQVSPSGYENGCYSFRVLCASFAFLGLLFNSLSAAIFFSKLERYLTRSNITFSSSICIQYGRSSSFMSGGVYGQFLQRADTRLGLYPESPKTVSKSMSLSDIHEIGDCGKSPGSSNEFSKSTSLLGAHKFGQSNMSDGGENAVLQAPRSEHPYPFLEFRIVNEHANYRMREIRNAHVSAMIQLTPGDAERMMDRASSAGQLLREYVTPAPNLRSSPTKDFSTKTSSASGSFDSGLDDKSGHKLARARLNTIKFFTAVTVQEKDSGMGKQAGPEGRVYFPLTLEPSTHPYFRRVWYIRHILDHRSPMLKPLVRNKIKDGWDPSLCTYHDILSSLVDFRRIRITFKGNSAVNNSMVFAQKVYTIDDLFVGWQFSSIFYKRERWSWWNKLWKREDSERHSTEENHIKDSDLVLDKRLIHDIIPQKDGGNEPIEG</sequence>
<keyword evidence="9" id="KW-1133">Transmembrane helix</keyword>
<dbReference type="PANTHER" id="PTHR11767">
    <property type="entry name" value="INWARD RECTIFIER POTASSIUM CHANNEL"/>
    <property type="match status" value="1"/>
</dbReference>
<evidence type="ECO:0000256" key="7">
    <source>
        <dbReference type="RuleBase" id="RU003822"/>
    </source>
</evidence>
<evidence type="ECO:0000256" key="4">
    <source>
        <dbReference type="ARBA" id="ARBA00022958"/>
    </source>
</evidence>
<organism evidence="10 11">
    <name type="scientific">Cyclotella cryptica</name>
    <dbReference type="NCBI Taxonomy" id="29204"/>
    <lineage>
        <taxon>Eukaryota</taxon>
        <taxon>Sar</taxon>
        <taxon>Stramenopiles</taxon>
        <taxon>Ochrophyta</taxon>
        <taxon>Bacillariophyta</taxon>
        <taxon>Coscinodiscophyceae</taxon>
        <taxon>Thalassiosirophycidae</taxon>
        <taxon>Stephanodiscales</taxon>
        <taxon>Stephanodiscaceae</taxon>
        <taxon>Cyclotella</taxon>
    </lineage>
</organism>
<dbReference type="GO" id="GO:0034702">
    <property type="term" value="C:monoatomic ion channel complex"/>
    <property type="evidence" value="ECO:0007669"/>
    <property type="project" value="UniProtKB-KW"/>
</dbReference>
<dbReference type="GO" id="GO:0006813">
    <property type="term" value="P:potassium ion transport"/>
    <property type="evidence" value="ECO:0007669"/>
    <property type="project" value="UniProtKB-KW"/>
</dbReference>
<evidence type="ECO:0000256" key="2">
    <source>
        <dbReference type="ARBA" id="ARBA00022538"/>
    </source>
</evidence>
<feature type="region of interest" description="Disordered" evidence="8">
    <location>
        <begin position="545"/>
        <end position="574"/>
    </location>
</feature>
<evidence type="ECO:0000256" key="5">
    <source>
        <dbReference type="ARBA" id="ARBA00023065"/>
    </source>
</evidence>
<proteinExistence type="inferred from homology"/>
<evidence type="ECO:0000313" key="10">
    <source>
        <dbReference type="EMBL" id="KAL3788196.1"/>
    </source>
</evidence>
<keyword evidence="7 9" id="KW-0812">Transmembrane</keyword>
<comment type="similarity">
    <text evidence="7">Belongs to the inward rectifier-type potassium channel (TC 1.A.2.1) family.</text>
</comment>
<dbReference type="Proteomes" id="UP001516023">
    <property type="component" value="Unassembled WGS sequence"/>
</dbReference>
<keyword evidence="6 7" id="KW-0407">Ion channel</keyword>
<reference evidence="10 11" key="1">
    <citation type="journal article" date="2020" name="G3 (Bethesda)">
        <title>Improved Reference Genome for Cyclotella cryptica CCMP332, a Model for Cell Wall Morphogenesis, Salinity Adaptation, and Lipid Production in Diatoms (Bacillariophyta).</title>
        <authorList>
            <person name="Roberts W.R."/>
            <person name="Downey K.M."/>
            <person name="Ruck E.C."/>
            <person name="Traller J.C."/>
            <person name="Alverson A.J."/>
        </authorList>
    </citation>
    <scope>NUCLEOTIDE SEQUENCE [LARGE SCALE GENOMIC DNA]</scope>
    <source>
        <strain evidence="10 11">CCMP332</strain>
    </source>
</reference>
<evidence type="ECO:0000313" key="11">
    <source>
        <dbReference type="Proteomes" id="UP001516023"/>
    </source>
</evidence>
<protein>
    <submittedName>
        <fullName evidence="10">Uncharacterized protein</fullName>
    </submittedName>
</protein>
<keyword evidence="2 7" id="KW-0633">Potassium transport</keyword>
<dbReference type="InterPro" id="IPR016449">
    <property type="entry name" value="K_chnl_inward-rec_Kir"/>
</dbReference>
<dbReference type="Gene3D" id="2.60.40.1400">
    <property type="entry name" value="G protein-activated inward rectifier potassium channel 1"/>
    <property type="match status" value="1"/>
</dbReference>
<name>A0ABD3PLI4_9STRA</name>
<dbReference type="InterPro" id="IPR013518">
    <property type="entry name" value="K_chnl_inward-rec_Kir_cyto"/>
</dbReference>
<comment type="subcellular location">
    <subcellularLocation>
        <location evidence="7">Membrane</location>
        <topology evidence="7">Multi-pass membrane protein</topology>
    </subcellularLocation>
</comment>
<dbReference type="PANTHER" id="PTHR11767:SF102">
    <property type="entry name" value="INWARDLY RECTIFYING POTASSIUM CHANNEL 1, ISOFORM F"/>
    <property type="match status" value="1"/>
</dbReference>